<accession>A0A6S6TAV0</accession>
<protein>
    <submittedName>
        <fullName evidence="1">Uncharacterized protein</fullName>
    </submittedName>
</protein>
<reference evidence="1" key="1">
    <citation type="submission" date="2020-01" db="EMBL/GenBank/DDBJ databases">
        <authorList>
            <person name="Meier V. D."/>
            <person name="Meier V D."/>
        </authorList>
    </citation>
    <scope>NUCLEOTIDE SEQUENCE</scope>
    <source>
        <strain evidence="1">HLG_WM_MAG_03</strain>
    </source>
</reference>
<proteinExistence type="predicted"/>
<name>A0A6S6TAV0_9BACT</name>
<dbReference type="EMBL" id="CACVAR010000213">
    <property type="protein sequence ID" value="CAA6812223.1"/>
    <property type="molecule type" value="Genomic_DNA"/>
</dbReference>
<evidence type="ECO:0000313" key="1">
    <source>
        <dbReference type="EMBL" id="CAA6812223.1"/>
    </source>
</evidence>
<gene>
    <name evidence="1" type="ORF">HELGO_WM41295</name>
</gene>
<organism evidence="1">
    <name type="scientific">uncultured Sulfurovum sp</name>
    <dbReference type="NCBI Taxonomy" id="269237"/>
    <lineage>
        <taxon>Bacteria</taxon>
        <taxon>Pseudomonadati</taxon>
        <taxon>Campylobacterota</taxon>
        <taxon>Epsilonproteobacteria</taxon>
        <taxon>Campylobacterales</taxon>
        <taxon>Sulfurovaceae</taxon>
        <taxon>Sulfurovum</taxon>
        <taxon>environmental samples</taxon>
    </lineage>
</organism>
<sequence>MALRSFYLFIGNIKMINSLKEVFPHLDEKKCLQIITKESFEIFDHEEDKKCYIVEENGQFKVNNLQQKEISFIAVDECLFTSSDGSRADCIIFDDEVFCFIELKHCKNKNISRNRQKAKHQLMATIEFFKEKIDIEQKLEAYICVTCSTNEEKITMTPRAKNEEAQLEFEEFLDTQLFYKCDKKFN</sequence>
<dbReference type="AlphaFoldDB" id="A0A6S6TAV0"/>